<feature type="compositionally biased region" description="Low complexity" evidence="1">
    <location>
        <begin position="101"/>
        <end position="117"/>
    </location>
</feature>
<dbReference type="AlphaFoldDB" id="A0A1A8F142"/>
<feature type="region of interest" description="Disordered" evidence="1">
    <location>
        <begin position="101"/>
        <end position="123"/>
    </location>
</feature>
<evidence type="ECO:0000256" key="1">
    <source>
        <dbReference type="SAM" id="MobiDB-lite"/>
    </source>
</evidence>
<gene>
    <name evidence="2" type="primary">CU459095.1</name>
</gene>
<proteinExistence type="predicted"/>
<organism evidence="2">
    <name type="scientific">Nothobranchius korthausae</name>
    <dbReference type="NCBI Taxonomy" id="1143690"/>
    <lineage>
        <taxon>Eukaryota</taxon>
        <taxon>Metazoa</taxon>
        <taxon>Chordata</taxon>
        <taxon>Craniata</taxon>
        <taxon>Vertebrata</taxon>
        <taxon>Euteleostomi</taxon>
        <taxon>Actinopterygii</taxon>
        <taxon>Neopterygii</taxon>
        <taxon>Teleostei</taxon>
        <taxon>Neoteleostei</taxon>
        <taxon>Acanthomorphata</taxon>
        <taxon>Ovalentaria</taxon>
        <taxon>Atherinomorphae</taxon>
        <taxon>Cyprinodontiformes</taxon>
        <taxon>Nothobranchiidae</taxon>
        <taxon>Nothobranchius</taxon>
    </lineage>
</organism>
<evidence type="ECO:0000313" key="2">
    <source>
        <dbReference type="EMBL" id="SBQ52533.1"/>
    </source>
</evidence>
<sequence>MWRSLLLPVRSVPGPNPPIGPPLATCSPCPFPNILGRMWVWILSPVSPWWTAWTLYSPLWIGSLKPSTWLHFRAFLLLNRLPNCSWSMSCACTASRRTSSLTGGLSSLSGSSASSLTYQMLSH</sequence>
<reference evidence="2" key="2">
    <citation type="submission" date="2016-06" db="EMBL/GenBank/DDBJ databases">
        <title>The genome of a short-lived fish provides insights into sex chromosome evolution and the genetic control of aging.</title>
        <authorList>
            <person name="Reichwald K."/>
            <person name="Felder M."/>
            <person name="Petzold A."/>
            <person name="Koch P."/>
            <person name="Groth M."/>
            <person name="Platzer M."/>
        </authorList>
    </citation>
    <scope>NUCLEOTIDE SEQUENCE</scope>
    <source>
        <tissue evidence="2">Brain</tissue>
    </source>
</reference>
<accession>A0A1A8F142</accession>
<name>A0A1A8F142_9TELE</name>
<protein>
    <submittedName>
        <fullName evidence="2">Uncharacterized protein</fullName>
    </submittedName>
</protein>
<reference evidence="2" key="1">
    <citation type="submission" date="2016-05" db="EMBL/GenBank/DDBJ databases">
        <authorList>
            <person name="Lavstsen T."/>
            <person name="Jespersen J.S."/>
        </authorList>
    </citation>
    <scope>NUCLEOTIDE SEQUENCE</scope>
    <source>
        <tissue evidence="2">Brain</tissue>
    </source>
</reference>
<dbReference type="EMBL" id="HAEB01006006">
    <property type="protein sequence ID" value="SBQ52533.1"/>
    <property type="molecule type" value="Transcribed_RNA"/>
</dbReference>